<comment type="caution">
    <text evidence="2">The sequence shown here is derived from an EMBL/GenBank/DDBJ whole genome shotgun (WGS) entry which is preliminary data.</text>
</comment>
<dbReference type="PANTHER" id="PTHR43037:SF1">
    <property type="entry name" value="BLL1128 PROTEIN"/>
    <property type="match status" value="1"/>
</dbReference>
<dbReference type="InterPro" id="IPR050955">
    <property type="entry name" value="Plant_Biomass_Hydrol_Est"/>
</dbReference>
<dbReference type="InterPro" id="IPR029058">
    <property type="entry name" value="AB_hydrolase_fold"/>
</dbReference>
<dbReference type="RefSeq" id="WP_051756373.1">
    <property type="nucleotide sequence ID" value="NZ_PSZB01000025.1"/>
</dbReference>
<reference evidence="2 3" key="1">
    <citation type="submission" date="2018-02" db="EMBL/GenBank/DDBJ databases">
        <title>8 Nocardia nova and 1 Nocardia cyriacigeorgica strain used for evolution to TMP-SMX.</title>
        <authorList>
            <person name="Mehta H."/>
            <person name="Weng J."/>
            <person name="Shamoo Y."/>
        </authorList>
    </citation>
    <scope>NUCLEOTIDE SEQUENCE [LARGE SCALE GENOMIC DNA]</scope>
    <source>
        <strain evidence="2 3">BAA2227</strain>
    </source>
</reference>
<evidence type="ECO:0000313" key="3">
    <source>
        <dbReference type="Proteomes" id="UP000238356"/>
    </source>
</evidence>
<gene>
    <name evidence="2" type="ORF">C5F51_32145</name>
</gene>
<protein>
    <recommendedName>
        <fullName evidence="4">Esterase</fullName>
    </recommendedName>
</protein>
<evidence type="ECO:0008006" key="4">
    <source>
        <dbReference type="Google" id="ProtNLM"/>
    </source>
</evidence>
<name>A0A2S5ZWQ6_9NOCA</name>
<dbReference type="EMBL" id="PSZD01000032">
    <property type="protein sequence ID" value="PPJ22095.1"/>
    <property type="molecule type" value="Genomic_DNA"/>
</dbReference>
<organism evidence="2 3">
    <name type="scientific">Nocardia nova</name>
    <dbReference type="NCBI Taxonomy" id="37330"/>
    <lineage>
        <taxon>Bacteria</taxon>
        <taxon>Bacillati</taxon>
        <taxon>Actinomycetota</taxon>
        <taxon>Actinomycetes</taxon>
        <taxon>Mycobacteriales</taxon>
        <taxon>Nocardiaceae</taxon>
        <taxon>Nocardia</taxon>
    </lineage>
</organism>
<evidence type="ECO:0000256" key="1">
    <source>
        <dbReference type="ARBA" id="ARBA00022729"/>
    </source>
</evidence>
<dbReference type="Proteomes" id="UP000238356">
    <property type="component" value="Unassembled WGS sequence"/>
</dbReference>
<sequence>MSAELIPGELTHDGRRRSFHLRPPRDPDSPLIVALHGNMGPDAEGGGLLMHDWTRFADHAEEWGVGVVYPDGCHGSWADGRGVTAAEENGVDDVGFLRTLIDWCAEKFRTASDRTLVAGISNGAFMSHRLALECSERVAVFAAVAGALPADLTAVRPTHAVSAMLINGDADPLVPLAGGHSRHRGPDGEPRGRILGAAATAEHWASLDRCADERTTVTTAGSRRVTAAHGIGDTAVTAWTVVGGGHTWPGVAVPEEWAGAPGAVSTLEFDATVEIHHFARPLLRPAARRLRPPRSEKENR</sequence>
<evidence type="ECO:0000313" key="2">
    <source>
        <dbReference type="EMBL" id="PPJ22095.1"/>
    </source>
</evidence>
<dbReference type="Gene3D" id="3.40.50.1820">
    <property type="entry name" value="alpha/beta hydrolase"/>
    <property type="match status" value="1"/>
</dbReference>
<keyword evidence="1" id="KW-0732">Signal</keyword>
<proteinExistence type="predicted"/>
<dbReference type="PANTHER" id="PTHR43037">
    <property type="entry name" value="UNNAMED PRODUCT-RELATED"/>
    <property type="match status" value="1"/>
</dbReference>
<keyword evidence="3" id="KW-1185">Reference proteome</keyword>
<accession>A0A2S5ZWQ6</accession>
<dbReference type="SUPFAM" id="SSF53474">
    <property type="entry name" value="alpha/beta-Hydrolases"/>
    <property type="match status" value="1"/>
</dbReference>
<dbReference type="AlphaFoldDB" id="A0A2S5ZWQ6"/>